<evidence type="ECO:0000313" key="1">
    <source>
        <dbReference type="EMBL" id="PLW66747.1"/>
    </source>
</evidence>
<comment type="caution">
    <text evidence="1">The sequence shown here is derived from an EMBL/GenBank/DDBJ whole genome shotgun (WGS) entry which is preliminary data.</text>
</comment>
<evidence type="ECO:0000313" key="2">
    <source>
        <dbReference type="Proteomes" id="UP000235005"/>
    </source>
</evidence>
<reference evidence="1 2" key="1">
    <citation type="submission" date="2018-01" db="EMBL/GenBank/DDBJ databases">
        <title>The draft genome sequence of Halioglobus lutimaris HF004.</title>
        <authorList>
            <person name="Du Z.-J."/>
            <person name="Shi M.-J."/>
        </authorList>
    </citation>
    <scope>NUCLEOTIDE SEQUENCE [LARGE SCALE GENOMIC DNA]</scope>
    <source>
        <strain evidence="1 2">HF004</strain>
    </source>
</reference>
<dbReference type="OrthoDB" id="5740652at2"/>
<evidence type="ECO:0008006" key="3">
    <source>
        <dbReference type="Google" id="ProtNLM"/>
    </source>
</evidence>
<keyword evidence="2" id="KW-1185">Reference proteome</keyword>
<dbReference type="AlphaFoldDB" id="A0A2N5WWY5"/>
<protein>
    <recommendedName>
        <fullName evidence="3">DUF3805 domain-containing protein</fullName>
    </recommendedName>
</protein>
<proteinExistence type="predicted"/>
<dbReference type="Proteomes" id="UP000235005">
    <property type="component" value="Unassembled WGS sequence"/>
</dbReference>
<dbReference type="EMBL" id="PKUS01000050">
    <property type="protein sequence ID" value="PLW66747.1"/>
    <property type="molecule type" value="Genomic_DNA"/>
</dbReference>
<gene>
    <name evidence="1" type="ORF">C0039_20260</name>
</gene>
<accession>A0A2N5WWY5</accession>
<sequence length="123" mass="13588">MAVPPEWWAESEDESILVGDHDDVGCIEISTLFKETGEFDDASVMQIAVDEADNPLDWQRVRTGDFAGVTGSYLAEGAAIREWYVARGTMLLYITYSCDEENGGMDDAAVDEILETLTANRND</sequence>
<name>A0A2N5WWY5_9GAMM</name>
<organism evidence="1 2">
    <name type="scientific">Pseudohalioglobus lutimaris</name>
    <dbReference type="NCBI Taxonomy" id="1737061"/>
    <lineage>
        <taxon>Bacteria</taxon>
        <taxon>Pseudomonadati</taxon>
        <taxon>Pseudomonadota</taxon>
        <taxon>Gammaproteobacteria</taxon>
        <taxon>Cellvibrionales</taxon>
        <taxon>Halieaceae</taxon>
        <taxon>Pseudohalioglobus</taxon>
    </lineage>
</organism>